<dbReference type="PRINTS" id="PR00420">
    <property type="entry name" value="RNGMNOXGNASE"/>
</dbReference>
<keyword evidence="5" id="KW-1185">Reference proteome</keyword>
<evidence type="ECO:0000256" key="2">
    <source>
        <dbReference type="ARBA" id="ARBA00023033"/>
    </source>
</evidence>
<dbReference type="PANTHER" id="PTHR13789:SF309">
    <property type="entry name" value="PUTATIVE (AFU_ORTHOLOGUE AFUA_6G14510)-RELATED"/>
    <property type="match status" value="1"/>
</dbReference>
<evidence type="ECO:0000313" key="5">
    <source>
        <dbReference type="Proteomes" id="UP000551501"/>
    </source>
</evidence>
<dbReference type="GO" id="GO:0071949">
    <property type="term" value="F:FAD binding"/>
    <property type="evidence" value="ECO:0007669"/>
    <property type="project" value="InterPro"/>
</dbReference>
<dbReference type="InterPro" id="IPR002938">
    <property type="entry name" value="FAD-bd"/>
</dbReference>
<comment type="caution">
    <text evidence="4">The sequence shown here is derived from an EMBL/GenBank/DDBJ whole genome shotgun (WGS) entry which is preliminary data.</text>
</comment>
<evidence type="ECO:0000259" key="3">
    <source>
        <dbReference type="Pfam" id="PF01494"/>
    </source>
</evidence>
<name>A0A840F7X4_9ACTN</name>
<protein>
    <submittedName>
        <fullName evidence="4">2-polyprenyl-6-methoxyphenol hydroxylase-like FAD-dependent oxidoreductase</fullName>
    </submittedName>
</protein>
<keyword evidence="2" id="KW-0503">Monooxygenase</keyword>
<proteinExistence type="predicted"/>
<dbReference type="Pfam" id="PF01494">
    <property type="entry name" value="FAD_binding_3"/>
    <property type="match status" value="1"/>
</dbReference>
<dbReference type="InterPro" id="IPR036188">
    <property type="entry name" value="FAD/NAD-bd_sf"/>
</dbReference>
<organism evidence="4 5">
    <name type="scientific">Gordonia humi</name>
    <dbReference type="NCBI Taxonomy" id="686429"/>
    <lineage>
        <taxon>Bacteria</taxon>
        <taxon>Bacillati</taxon>
        <taxon>Actinomycetota</taxon>
        <taxon>Actinomycetes</taxon>
        <taxon>Mycobacteriales</taxon>
        <taxon>Gordoniaceae</taxon>
        <taxon>Gordonia</taxon>
    </lineage>
</organism>
<keyword evidence="1" id="KW-0560">Oxidoreductase</keyword>
<dbReference type="GO" id="GO:0004497">
    <property type="term" value="F:monooxygenase activity"/>
    <property type="evidence" value="ECO:0007669"/>
    <property type="project" value="UniProtKB-KW"/>
</dbReference>
<dbReference type="SUPFAM" id="SSF51905">
    <property type="entry name" value="FAD/NAD(P)-binding domain"/>
    <property type="match status" value="1"/>
</dbReference>
<accession>A0A840F7X4</accession>
<evidence type="ECO:0000313" key="4">
    <source>
        <dbReference type="EMBL" id="MBB4136310.1"/>
    </source>
</evidence>
<feature type="domain" description="FAD-binding" evidence="3">
    <location>
        <begin position="7"/>
        <end position="338"/>
    </location>
</feature>
<dbReference type="InterPro" id="IPR050493">
    <property type="entry name" value="FAD-dep_Monooxygenase_BioMet"/>
</dbReference>
<sequence length="382" mass="40449">MRRTEPMKVLIVGAGISGLALASALHRDGAHVTVLEQAPEFTEAGSGLSMFGNGFRALDALGLGDAVREIAADAPPPGRSGTRRPDGRWMTVFTPGVTEQLRIVDRTDLHRVLVAACDGIDIRHGVRVDSADDTGVRVADGTRIGGFDVVVGADGLRSRVRSAWPAAAAPHHAGYGAWRGITTRAVSVSDGGETVGAGQRFGIAPLRDGRVYWFACLSVPFDARPGLDVLRSTFGSWHDPIPELIATTDDARISYLPIEYLRGRLDSYALGGRVLIGDAAHAMTPDLGQGANQGLEDAAVLARCLRPIITAPTAGAVADALADYDAVRRPRSRRIARQARLLGRVMQTSGPLASLRDAAMTIAPSRIVSATSARMQDWTPQA</sequence>
<evidence type="ECO:0000256" key="1">
    <source>
        <dbReference type="ARBA" id="ARBA00023002"/>
    </source>
</evidence>
<dbReference type="AlphaFoldDB" id="A0A840F7X4"/>
<dbReference type="Gene3D" id="3.50.50.60">
    <property type="entry name" value="FAD/NAD(P)-binding domain"/>
    <property type="match status" value="1"/>
</dbReference>
<dbReference type="EMBL" id="JACIFP010000001">
    <property type="protein sequence ID" value="MBB4136310.1"/>
    <property type="molecule type" value="Genomic_DNA"/>
</dbReference>
<dbReference type="RefSeq" id="WP_343067427.1">
    <property type="nucleotide sequence ID" value="NZ_BAABHL010000043.1"/>
</dbReference>
<dbReference type="Proteomes" id="UP000551501">
    <property type="component" value="Unassembled WGS sequence"/>
</dbReference>
<dbReference type="PANTHER" id="PTHR13789">
    <property type="entry name" value="MONOOXYGENASE"/>
    <property type="match status" value="1"/>
</dbReference>
<reference evidence="4 5" key="1">
    <citation type="submission" date="2020-08" db="EMBL/GenBank/DDBJ databases">
        <title>Sequencing the genomes of 1000 actinobacteria strains.</title>
        <authorList>
            <person name="Klenk H.-P."/>
        </authorList>
    </citation>
    <scope>NUCLEOTIDE SEQUENCE [LARGE SCALE GENOMIC DNA]</scope>
    <source>
        <strain evidence="4 5">DSM 45298</strain>
    </source>
</reference>
<gene>
    <name evidence="4" type="ORF">BKA16_002862</name>
</gene>